<feature type="chain" id="PRO_5014491072" description="Peptide hydrolase" evidence="7">
    <location>
        <begin position="19"/>
        <end position="494"/>
    </location>
</feature>
<evidence type="ECO:0000256" key="6">
    <source>
        <dbReference type="ARBA" id="ARBA00022833"/>
    </source>
</evidence>
<dbReference type="GO" id="GO:0046872">
    <property type="term" value="F:metal ion binding"/>
    <property type="evidence" value="ECO:0007669"/>
    <property type="project" value="UniProtKB-KW"/>
</dbReference>
<keyword evidence="6 7" id="KW-0862">Zinc</keyword>
<comment type="caution">
    <text evidence="10">The sequence shown here is derived from an EMBL/GenBank/DDBJ whole genome shotgun (WGS) entry which is preliminary data.</text>
</comment>
<gene>
    <name evidence="10" type="ORF">jhhlp_000038</name>
</gene>
<evidence type="ECO:0000313" key="10">
    <source>
        <dbReference type="EMBL" id="PKS13267.1"/>
    </source>
</evidence>
<reference evidence="10 11" key="1">
    <citation type="journal article" date="2017" name="G3 (Bethesda)">
        <title>First Draft Genome Sequence of the Pathogenic Fungus Lomentospora prolificans (Formerly Scedosporium prolificans).</title>
        <authorList>
            <person name="Luo R."/>
            <person name="Zimin A."/>
            <person name="Workman R."/>
            <person name="Fan Y."/>
            <person name="Pertea G."/>
            <person name="Grossman N."/>
            <person name="Wear M.P."/>
            <person name="Jia B."/>
            <person name="Miller H."/>
            <person name="Casadevall A."/>
            <person name="Timp W."/>
            <person name="Zhang S.X."/>
            <person name="Salzberg S.L."/>
        </authorList>
    </citation>
    <scope>NUCLEOTIDE SEQUENCE [LARGE SCALE GENOMIC DNA]</scope>
    <source>
        <strain evidence="10 11">JHH-5317</strain>
    </source>
</reference>
<sequence length="494" mass="53661">MKSSLSLIFLLHAAGGLGKKCFNPEKIEKDITTASLKRTLTDLNGIADRNGGNRAFGFPGYKASVDYILEQVQEGLKDQFDTWVQPFNHTYEETRKLSVTGPDGEDVYAITLMYNPPTPEEGITAPLVDTRVNDEAANVGFIKGSMCTEADWDGIDATDKIALIKRGVCPLAEKLILARAHGALAVILFNQEPGTDYQSATLSAENWDKVVPTTIIPLEVGNAWKDRLAEGEELTVTLLVDSISESRETWNVIAETKEGDEDNVIFLGAHLDSVQAGPGINDDGSGTAGILEIARSFAKHPGIKNKVRFGWWGAEESGLVGSLYYTSQLTAEEADKIRYYFNYDMIGSPNPSYIIYDGEEIGSKKLFDYLEAAGKPAAYGAFGSSSDYVGFLDLGIPSSGLFTGAGDPEDPCYHQACDHIGNIHWDAITINTKAAGRIAAEFALSLEGIPPRNVSTTPARSRRGETALLSWETALAQVAPVRPCSHQHDHDNLY</sequence>
<dbReference type="InterPro" id="IPR007484">
    <property type="entry name" value="Peptidase_M28"/>
</dbReference>
<keyword evidence="5 7" id="KW-0378">Hydrolase</keyword>
<dbReference type="STRING" id="41688.A0A2N3NLF9"/>
<dbReference type="GO" id="GO:0006508">
    <property type="term" value="P:proteolysis"/>
    <property type="evidence" value="ECO:0007669"/>
    <property type="project" value="UniProtKB-KW"/>
</dbReference>
<protein>
    <recommendedName>
        <fullName evidence="7">Peptide hydrolase</fullName>
        <ecNumber evidence="7">3.4.-.-</ecNumber>
    </recommendedName>
</protein>
<dbReference type="InterPro" id="IPR003137">
    <property type="entry name" value="PA_domain"/>
</dbReference>
<dbReference type="VEuPathDB" id="FungiDB:jhhlp_000038"/>
<feature type="domain" description="Peptidase M28" evidence="9">
    <location>
        <begin position="251"/>
        <end position="434"/>
    </location>
</feature>
<evidence type="ECO:0000256" key="4">
    <source>
        <dbReference type="ARBA" id="ARBA00022723"/>
    </source>
</evidence>
<dbReference type="InterPro" id="IPR046450">
    <property type="entry name" value="PA_dom_sf"/>
</dbReference>
<evidence type="ECO:0000256" key="7">
    <source>
        <dbReference type="RuleBase" id="RU361240"/>
    </source>
</evidence>
<dbReference type="EMBL" id="NLAX01000001">
    <property type="protein sequence ID" value="PKS13267.1"/>
    <property type="molecule type" value="Genomic_DNA"/>
</dbReference>
<keyword evidence="4 7" id="KW-0479">Metal-binding</keyword>
<evidence type="ECO:0000256" key="1">
    <source>
        <dbReference type="ARBA" id="ARBA00001947"/>
    </source>
</evidence>
<dbReference type="Gene3D" id="3.40.630.10">
    <property type="entry name" value="Zn peptidases"/>
    <property type="match status" value="1"/>
</dbReference>
<comment type="similarity">
    <text evidence="2">Belongs to the peptidase M28 family. M28B subfamily.</text>
</comment>
<dbReference type="OrthoDB" id="10013407at2759"/>
<keyword evidence="7" id="KW-0732">Signal</keyword>
<dbReference type="PANTHER" id="PTHR12147:SF26">
    <property type="entry name" value="PEPTIDASE M28 DOMAIN-CONTAINING PROTEIN"/>
    <property type="match status" value="1"/>
</dbReference>
<evidence type="ECO:0000259" key="9">
    <source>
        <dbReference type="Pfam" id="PF04389"/>
    </source>
</evidence>
<dbReference type="SUPFAM" id="SSF53187">
    <property type="entry name" value="Zn-dependent exopeptidases"/>
    <property type="match status" value="1"/>
</dbReference>
<dbReference type="GO" id="GO:0008235">
    <property type="term" value="F:metalloexopeptidase activity"/>
    <property type="evidence" value="ECO:0007669"/>
    <property type="project" value="InterPro"/>
</dbReference>
<evidence type="ECO:0000313" key="11">
    <source>
        <dbReference type="Proteomes" id="UP000233524"/>
    </source>
</evidence>
<comment type="cofactor">
    <cofactor evidence="1">
        <name>Zn(2+)</name>
        <dbReference type="ChEBI" id="CHEBI:29105"/>
    </cofactor>
</comment>
<evidence type="ECO:0000256" key="3">
    <source>
        <dbReference type="ARBA" id="ARBA00022670"/>
    </source>
</evidence>
<dbReference type="Pfam" id="PF02225">
    <property type="entry name" value="PA"/>
    <property type="match status" value="1"/>
</dbReference>
<dbReference type="Gene3D" id="3.50.30.30">
    <property type="match status" value="1"/>
</dbReference>
<feature type="domain" description="PA" evidence="8">
    <location>
        <begin position="124"/>
        <end position="224"/>
    </location>
</feature>
<dbReference type="InterPro" id="IPR045175">
    <property type="entry name" value="M28_fam"/>
</dbReference>
<keyword evidence="3 7" id="KW-0645">Protease</keyword>
<organism evidence="10 11">
    <name type="scientific">Lomentospora prolificans</name>
    <dbReference type="NCBI Taxonomy" id="41688"/>
    <lineage>
        <taxon>Eukaryota</taxon>
        <taxon>Fungi</taxon>
        <taxon>Dikarya</taxon>
        <taxon>Ascomycota</taxon>
        <taxon>Pezizomycotina</taxon>
        <taxon>Sordariomycetes</taxon>
        <taxon>Hypocreomycetidae</taxon>
        <taxon>Microascales</taxon>
        <taxon>Microascaceae</taxon>
        <taxon>Lomentospora</taxon>
    </lineage>
</organism>
<dbReference type="SUPFAM" id="SSF52025">
    <property type="entry name" value="PA domain"/>
    <property type="match status" value="1"/>
</dbReference>
<dbReference type="InParanoid" id="A0A2N3NLF9"/>
<feature type="signal peptide" evidence="7">
    <location>
        <begin position="1"/>
        <end position="18"/>
    </location>
</feature>
<dbReference type="EC" id="3.4.-.-" evidence="7"/>
<evidence type="ECO:0000256" key="5">
    <source>
        <dbReference type="ARBA" id="ARBA00022801"/>
    </source>
</evidence>
<evidence type="ECO:0000256" key="2">
    <source>
        <dbReference type="ARBA" id="ARBA00005634"/>
    </source>
</evidence>
<dbReference type="AlphaFoldDB" id="A0A2N3NLF9"/>
<dbReference type="Pfam" id="PF04389">
    <property type="entry name" value="Peptidase_M28"/>
    <property type="match status" value="1"/>
</dbReference>
<accession>A0A2N3NLF9</accession>
<keyword evidence="11" id="KW-1185">Reference proteome</keyword>
<proteinExistence type="inferred from homology"/>
<dbReference type="PANTHER" id="PTHR12147">
    <property type="entry name" value="METALLOPEPTIDASE M28 FAMILY MEMBER"/>
    <property type="match status" value="1"/>
</dbReference>
<name>A0A2N3NLF9_9PEZI</name>
<dbReference type="CDD" id="cd04816">
    <property type="entry name" value="PA_SaNapH_like"/>
    <property type="match status" value="1"/>
</dbReference>
<evidence type="ECO:0000259" key="8">
    <source>
        <dbReference type="Pfam" id="PF02225"/>
    </source>
</evidence>
<dbReference type="Proteomes" id="UP000233524">
    <property type="component" value="Unassembled WGS sequence"/>
</dbReference>